<gene>
    <name evidence="3" type="ORF">DCC35_12100</name>
</gene>
<evidence type="ECO:0000313" key="4">
    <source>
        <dbReference type="Proteomes" id="UP000298616"/>
    </source>
</evidence>
<dbReference type="SUPFAM" id="SSF56219">
    <property type="entry name" value="DNase I-like"/>
    <property type="match status" value="1"/>
</dbReference>
<dbReference type="GO" id="GO:0004519">
    <property type="term" value="F:endonuclease activity"/>
    <property type="evidence" value="ECO:0007669"/>
    <property type="project" value="UniProtKB-KW"/>
</dbReference>
<dbReference type="KEGG" id="fpf:DCC35_12100"/>
<keyword evidence="3" id="KW-0269">Exonuclease</keyword>
<dbReference type="Gene3D" id="3.60.10.10">
    <property type="entry name" value="Endonuclease/exonuclease/phosphatase"/>
    <property type="match status" value="1"/>
</dbReference>
<feature type="domain" description="Endonuclease/exonuclease/phosphatase" evidence="2">
    <location>
        <begin position="95"/>
        <end position="299"/>
    </location>
</feature>
<feature type="transmembrane region" description="Helical" evidence="1">
    <location>
        <begin position="50"/>
        <end position="68"/>
    </location>
</feature>
<proteinExistence type="predicted"/>
<sequence>MVFATLLPLLRHDFWTFRVFEFPRLQKWVINLVIISIFFAYFDDFQVIDIILLVLLSGSILFLSYQIYPYTVFSPIQLSRVKTDSKNNIRLLISNVYQYNKQYGKLIKLISKNDPDIILLVETSADWRETMDKAIGDQYTERVLEDQENTYGMLLFSKLKLENTHVNYLIKKEIPSIETNIVLGYNRIKLFCLHPEPPVPSENAWATDRDAEILIVGKKAAEESLPVIVAGDLNDVAWSHTTELFLKTSDLLDPRRGRGFYNTFNAKYPLLRWPLDHIFCSHHFQLIKLTTLPSINSDHFPVMVDLALTFKHDEHKNLEMDNEEKVEVEEKIEKAE</sequence>
<evidence type="ECO:0000256" key="1">
    <source>
        <dbReference type="SAM" id="Phobius"/>
    </source>
</evidence>
<organism evidence="3 4">
    <name type="scientific">Mangrovivirga cuniculi</name>
    <dbReference type="NCBI Taxonomy" id="2715131"/>
    <lineage>
        <taxon>Bacteria</taxon>
        <taxon>Pseudomonadati</taxon>
        <taxon>Bacteroidota</taxon>
        <taxon>Cytophagia</taxon>
        <taxon>Cytophagales</taxon>
        <taxon>Mangrovivirgaceae</taxon>
        <taxon>Mangrovivirga</taxon>
    </lineage>
</organism>
<keyword evidence="3" id="KW-0540">Nuclease</keyword>
<reference evidence="3 4" key="1">
    <citation type="submission" date="2018-04" db="EMBL/GenBank/DDBJ databases">
        <title>Complete genome uncultured novel isolate.</title>
        <authorList>
            <person name="Merlino G."/>
        </authorList>
    </citation>
    <scope>NUCLEOTIDE SEQUENCE [LARGE SCALE GENOMIC DNA]</scope>
    <source>
        <strain evidence="4">R1DC9</strain>
    </source>
</reference>
<dbReference type="Proteomes" id="UP000298616">
    <property type="component" value="Chromosome"/>
</dbReference>
<keyword evidence="3" id="KW-0255">Endonuclease</keyword>
<dbReference type="EMBL" id="CP028923">
    <property type="protein sequence ID" value="QCK15433.1"/>
    <property type="molecule type" value="Genomic_DNA"/>
</dbReference>
<keyword evidence="4" id="KW-1185">Reference proteome</keyword>
<feature type="transmembrane region" description="Helical" evidence="1">
    <location>
        <begin position="25"/>
        <end position="43"/>
    </location>
</feature>
<evidence type="ECO:0000259" key="2">
    <source>
        <dbReference type="Pfam" id="PF03372"/>
    </source>
</evidence>
<keyword evidence="1" id="KW-1133">Transmembrane helix</keyword>
<dbReference type="InterPro" id="IPR005135">
    <property type="entry name" value="Endo/exonuclease/phosphatase"/>
</dbReference>
<dbReference type="AlphaFoldDB" id="A0A4D7JKG8"/>
<keyword evidence="1" id="KW-0812">Transmembrane</keyword>
<dbReference type="GO" id="GO:0004527">
    <property type="term" value="F:exonuclease activity"/>
    <property type="evidence" value="ECO:0007669"/>
    <property type="project" value="UniProtKB-KW"/>
</dbReference>
<keyword evidence="1" id="KW-0472">Membrane</keyword>
<protein>
    <submittedName>
        <fullName evidence="3">Endonuclease/exonuclease/phosphatase</fullName>
    </submittedName>
</protein>
<dbReference type="InterPro" id="IPR036691">
    <property type="entry name" value="Endo/exonu/phosph_ase_sf"/>
</dbReference>
<evidence type="ECO:0000313" key="3">
    <source>
        <dbReference type="EMBL" id="QCK15433.1"/>
    </source>
</evidence>
<dbReference type="OrthoDB" id="9796594at2"/>
<keyword evidence="3" id="KW-0378">Hydrolase</keyword>
<dbReference type="Pfam" id="PF03372">
    <property type="entry name" value="Exo_endo_phos"/>
    <property type="match status" value="1"/>
</dbReference>
<accession>A0A4D7JKG8</accession>
<name>A0A4D7JKG8_9BACT</name>